<proteinExistence type="predicted"/>
<accession>A0ABQ8UHP7</accession>
<evidence type="ECO:0000256" key="1">
    <source>
        <dbReference type="SAM" id="MobiDB-lite"/>
    </source>
</evidence>
<evidence type="ECO:0000313" key="2">
    <source>
        <dbReference type="EMBL" id="KAJ4458755.1"/>
    </source>
</evidence>
<comment type="caution">
    <text evidence="2">The sequence shown here is derived from an EMBL/GenBank/DDBJ whole genome shotgun (WGS) entry which is preliminary data.</text>
</comment>
<evidence type="ECO:0000313" key="3">
    <source>
        <dbReference type="Proteomes" id="UP001141327"/>
    </source>
</evidence>
<keyword evidence="3" id="KW-1185">Reference proteome</keyword>
<name>A0ABQ8UHP7_9EUKA</name>
<organism evidence="2 3">
    <name type="scientific">Paratrimastix pyriformis</name>
    <dbReference type="NCBI Taxonomy" id="342808"/>
    <lineage>
        <taxon>Eukaryota</taxon>
        <taxon>Metamonada</taxon>
        <taxon>Preaxostyla</taxon>
        <taxon>Paratrimastigidae</taxon>
        <taxon>Paratrimastix</taxon>
    </lineage>
</organism>
<dbReference type="EMBL" id="JAPMOS010000026">
    <property type="protein sequence ID" value="KAJ4458755.1"/>
    <property type="molecule type" value="Genomic_DNA"/>
</dbReference>
<protein>
    <submittedName>
        <fullName evidence="2">Uncharacterized protein</fullName>
    </submittedName>
</protein>
<feature type="compositionally biased region" description="Basic and acidic residues" evidence="1">
    <location>
        <begin position="59"/>
        <end position="71"/>
    </location>
</feature>
<sequence length="71" mass="8198">MGCLWSAVTGWVKPAQKNDTVLFDKATRRVPYKHLKDLNEIRRMERFGCASVDGVSEPKPQDELELLKHEE</sequence>
<gene>
    <name evidence="2" type="ORF">PAPYR_5523</name>
</gene>
<feature type="region of interest" description="Disordered" evidence="1">
    <location>
        <begin position="52"/>
        <end position="71"/>
    </location>
</feature>
<reference evidence="2" key="1">
    <citation type="journal article" date="2022" name="bioRxiv">
        <title>Genomics of Preaxostyla Flagellates Illuminates Evolutionary Transitions and the Path Towards Mitochondrial Loss.</title>
        <authorList>
            <person name="Novak L.V.F."/>
            <person name="Treitli S.C."/>
            <person name="Pyrih J."/>
            <person name="Halakuc P."/>
            <person name="Pipaliya S.V."/>
            <person name="Vacek V."/>
            <person name="Brzon O."/>
            <person name="Soukal P."/>
            <person name="Eme L."/>
            <person name="Dacks J.B."/>
            <person name="Karnkowska A."/>
            <person name="Elias M."/>
            <person name="Hampl V."/>
        </authorList>
    </citation>
    <scope>NUCLEOTIDE SEQUENCE</scope>
    <source>
        <strain evidence="2">RCP-MX</strain>
    </source>
</reference>
<dbReference type="Proteomes" id="UP001141327">
    <property type="component" value="Unassembled WGS sequence"/>
</dbReference>